<evidence type="ECO:0000313" key="1">
    <source>
        <dbReference type="EMBL" id="SMH70198.1"/>
    </source>
</evidence>
<accession>A0A2H1FBQ2</accession>
<evidence type="ECO:0008006" key="3">
    <source>
        <dbReference type="Google" id="ProtNLM"/>
    </source>
</evidence>
<dbReference type="AlphaFoldDB" id="A0A2H1FBQ2"/>
<sequence>MKTSLFLLGSILLGSVLMFGFGHSAMAMNSNIVMTHPVMVDTSGQQISSFHAGQQIGVESSLTNNGPSEQKFAYMVQVLGSNDETQYFESTSASMLPNQTFTTSQVWIPKTTGQYTVEVFVWNSLTSAVPLTDVSQIPVTVH</sequence>
<dbReference type="Proteomes" id="UP000230607">
    <property type="component" value="Chromosome 1"/>
</dbReference>
<protein>
    <recommendedName>
        <fullName evidence="3">CARDB domain-containing protein</fullName>
    </recommendedName>
</protein>
<organism evidence="1 2">
    <name type="scientific">Candidatus Nitrosotalea okcheonensis</name>
    <dbReference type="NCBI Taxonomy" id="1903276"/>
    <lineage>
        <taxon>Archaea</taxon>
        <taxon>Nitrososphaerota</taxon>
        <taxon>Nitrososphaeria</taxon>
        <taxon>Nitrosotaleales</taxon>
        <taxon>Nitrosotaleaceae</taxon>
        <taxon>Nitrosotalea</taxon>
    </lineage>
</organism>
<dbReference type="RefSeq" id="WP_157926384.1">
    <property type="nucleotide sequence ID" value="NZ_LT841358.1"/>
</dbReference>
<reference evidence="2" key="1">
    <citation type="submission" date="2017-03" db="EMBL/GenBank/DDBJ databases">
        <authorList>
            <person name="Herbold C."/>
        </authorList>
    </citation>
    <scope>NUCLEOTIDE SEQUENCE [LARGE SCALE GENOMIC DNA]</scope>
</reference>
<name>A0A2H1FBQ2_9ARCH</name>
<dbReference type="EMBL" id="LT841358">
    <property type="protein sequence ID" value="SMH70198.1"/>
    <property type="molecule type" value="Genomic_DNA"/>
</dbReference>
<proteinExistence type="predicted"/>
<gene>
    <name evidence="1" type="ORF">NCS_10005</name>
</gene>
<dbReference type="OrthoDB" id="12300at2157"/>
<evidence type="ECO:0000313" key="2">
    <source>
        <dbReference type="Proteomes" id="UP000230607"/>
    </source>
</evidence>
<keyword evidence="2" id="KW-1185">Reference proteome</keyword>